<evidence type="ECO:0000313" key="7">
    <source>
        <dbReference type="Proteomes" id="UP001205185"/>
    </source>
</evidence>
<keyword evidence="4" id="KW-0732">Signal</keyword>
<dbReference type="PANTHER" id="PTHR24276:SF91">
    <property type="entry name" value="AT26814P-RELATED"/>
    <property type="match status" value="1"/>
</dbReference>
<dbReference type="Proteomes" id="UP001205185">
    <property type="component" value="Unassembled WGS sequence"/>
</dbReference>
<reference evidence="6 7" key="1">
    <citation type="submission" date="2022-06" db="EMBL/GenBank/DDBJ databases">
        <title>Genomic Encyclopedia of Archaeal and Bacterial Type Strains, Phase II (KMG-II): from individual species to whole genera.</title>
        <authorList>
            <person name="Goeker M."/>
        </authorList>
    </citation>
    <scope>NUCLEOTIDE SEQUENCE [LARGE SCALE GENOMIC DNA]</scope>
    <source>
        <strain evidence="6 7">DSM 44255</strain>
    </source>
</reference>
<dbReference type="SUPFAM" id="SSF50494">
    <property type="entry name" value="Trypsin-like serine proteases"/>
    <property type="match status" value="1"/>
</dbReference>
<keyword evidence="3" id="KW-0378">Hydrolase</keyword>
<comment type="caution">
    <text evidence="6">The sequence shown here is derived from an EMBL/GenBank/DDBJ whole genome shotgun (WGS) entry which is preliminary data.</text>
</comment>
<keyword evidence="7" id="KW-1185">Reference proteome</keyword>
<feature type="domain" description="Peptidase S1" evidence="5">
    <location>
        <begin position="43"/>
        <end position="257"/>
    </location>
</feature>
<dbReference type="Gene3D" id="2.40.10.10">
    <property type="entry name" value="Trypsin-like serine proteases"/>
    <property type="match status" value="1"/>
</dbReference>
<dbReference type="PROSITE" id="PS00134">
    <property type="entry name" value="TRYPSIN_HIS"/>
    <property type="match status" value="1"/>
</dbReference>
<dbReference type="InterPro" id="IPR018114">
    <property type="entry name" value="TRYPSIN_HIS"/>
</dbReference>
<dbReference type="InterPro" id="IPR033116">
    <property type="entry name" value="TRYPSIN_SER"/>
</dbReference>
<dbReference type="EMBL" id="JAMTCO010000013">
    <property type="protein sequence ID" value="MCP2272619.1"/>
    <property type="molecule type" value="Genomic_DNA"/>
</dbReference>
<evidence type="ECO:0000313" key="6">
    <source>
        <dbReference type="EMBL" id="MCP2272619.1"/>
    </source>
</evidence>
<dbReference type="InterPro" id="IPR001254">
    <property type="entry name" value="Trypsin_dom"/>
</dbReference>
<dbReference type="SMART" id="SM00020">
    <property type="entry name" value="Tryp_SPc"/>
    <property type="match status" value="1"/>
</dbReference>
<name>A0ABT1IIZ0_9PSEU</name>
<evidence type="ECO:0000259" key="5">
    <source>
        <dbReference type="PROSITE" id="PS50240"/>
    </source>
</evidence>
<organism evidence="6 7">
    <name type="scientific">Actinokineospora diospyrosa</name>
    <dbReference type="NCBI Taxonomy" id="103728"/>
    <lineage>
        <taxon>Bacteria</taxon>
        <taxon>Bacillati</taxon>
        <taxon>Actinomycetota</taxon>
        <taxon>Actinomycetes</taxon>
        <taxon>Pseudonocardiales</taxon>
        <taxon>Pseudonocardiaceae</taxon>
        <taxon>Actinokineospora</taxon>
    </lineage>
</organism>
<dbReference type="InterPro" id="IPR009003">
    <property type="entry name" value="Peptidase_S1_PA"/>
</dbReference>
<dbReference type="RefSeq" id="WP_253889543.1">
    <property type="nucleotide sequence ID" value="NZ_BAAAVB010000008.1"/>
</dbReference>
<dbReference type="InterPro" id="IPR043504">
    <property type="entry name" value="Peptidase_S1_PA_chymotrypsin"/>
</dbReference>
<gene>
    <name evidence="6" type="ORF">LV75_005145</name>
</gene>
<sequence>MNLRTLLRAALVPLVVGAATLTAITTSANAAPPSDSPPMTPAIVGGSTATGNYPWMASLQVNGRHGCGGSLISAEWVVTAAHCIQGGSLNLRIGSKDNTTGGTLVSASRQIKHPSYGNIQNGYDIALIKLSRAVQNQPITLAGSSPAVGSSVVLYGWGQTCPQRGCQQSPPRTLKLLNTRINSDSQCQSIRGASELCVQSSTSQTACYGDSGGPLVVQGQLAGATSRAGHGSATCGQGHTIYTDLTAYRQWISQTTGGAV</sequence>
<dbReference type="Pfam" id="PF00089">
    <property type="entry name" value="Trypsin"/>
    <property type="match status" value="1"/>
</dbReference>
<dbReference type="InterPro" id="IPR001314">
    <property type="entry name" value="Peptidase_S1A"/>
</dbReference>
<dbReference type="PRINTS" id="PR00722">
    <property type="entry name" value="CHYMOTRYPSIN"/>
</dbReference>
<evidence type="ECO:0000256" key="4">
    <source>
        <dbReference type="SAM" id="SignalP"/>
    </source>
</evidence>
<dbReference type="InterPro" id="IPR050430">
    <property type="entry name" value="Peptidase_S1"/>
</dbReference>
<dbReference type="CDD" id="cd00190">
    <property type="entry name" value="Tryp_SPc"/>
    <property type="match status" value="1"/>
</dbReference>
<dbReference type="PROSITE" id="PS50240">
    <property type="entry name" value="TRYPSIN_DOM"/>
    <property type="match status" value="1"/>
</dbReference>
<keyword evidence="2" id="KW-1015">Disulfide bond</keyword>
<comment type="similarity">
    <text evidence="1">Belongs to the peptidase S1 family.</text>
</comment>
<protein>
    <submittedName>
        <fullName evidence="6">Trypsin</fullName>
    </submittedName>
</protein>
<feature type="chain" id="PRO_5045366679" evidence="4">
    <location>
        <begin position="31"/>
        <end position="260"/>
    </location>
</feature>
<evidence type="ECO:0000256" key="2">
    <source>
        <dbReference type="ARBA" id="ARBA00023157"/>
    </source>
</evidence>
<proteinExistence type="inferred from homology"/>
<keyword evidence="3" id="KW-0720">Serine protease</keyword>
<evidence type="ECO:0000256" key="1">
    <source>
        <dbReference type="ARBA" id="ARBA00007664"/>
    </source>
</evidence>
<feature type="signal peptide" evidence="4">
    <location>
        <begin position="1"/>
        <end position="30"/>
    </location>
</feature>
<dbReference type="PROSITE" id="PS00135">
    <property type="entry name" value="TRYPSIN_SER"/>
    <property type="match status" value="1"/>
</dbReference>
<evidence type="ECO:0000256" key="3">
    <source>
        <dbReference type="RuleBase" id="RU363034"/>
    </source>
</evidence>
<accession>A0ABT1IIZ0</accession>
<keyword evidence="3" id="KW-0645">Protease</keyword>
<dbReference type="PANTHER" id="PTHR24276">
    <property type="entry name" value="POLYSERASE-RELATED"/>
    <property type="match status" value="1"/>
</dbReference>